<protein>
    <submittedName>
        <fullName evidence="2">Pyruvate dehydrogenase (Acetyl-transferring), homodimeric type</fullName>
    </submittedName>
</protein>
<dbReference type="Pfam" id="PF00456">
    <property type="entry name" value="Transketolase_N"/>
    <property type="match status" value="1"/>
</dbReference>
<proteinExistence type="predicted"/>
<organism evidence="2 3">
    <name type="scientific">Enterobacter hormaechei</name>
    <dbReference type="NCBI Taxonomy" id="158836"/>
    <lineage>
        <taxon>Bacteria</taxon>
        <taxon>Pseudomonadati</taxon>
        <taxon>Pseudomonadota</taxon>
        <taxon>Gammaproteobacteria</taxon>
        <taxon>Enterobacterales</taxon>
        <taxon>Enterobacteriaceae</taxon>
        <taxon>Enterobacter</taxon>
        <taxon>Enterobacter cloacae complex</taxon>
    </lineage>
</organism>
<dbReference type="InterPro" id="IPR051157">
    <property type="entry name" value="PDH/Transketolase"/>
</dbReference>
<reference evidence="2 3" key="1">
    <citation type="submission" date="2019-09" db="EMBL/GenBank/DDBJ databases">
        <title>Reversal of blaTEM antimicrobial resistance by CRISPR-Cas9 in clinical E. coli and other Enterobacteriaceae strains.</title>
        <authorList>
            <person name="Tagliaferri T."/>
            <person name="Guimaraes N."/>
            <person name="Pereira M."/>
            <person name="Felicori L."/>
            <person name="Horz H.-P."/>
            <person name="Santos S."/>
            <person name="Mendes T."/>
        </authorList>
    </citation>
    <scope>NUCLEOTIDE SEQUENCE [LARGE SCALE GENOMIC DNA]</scope>
    <source>
        <strain evidence="2 3">E2_blaTEM_MG</strain>
    </source>
</reference>
<sequence length="87" mass="9681">AALVADWTDEQIWALNRGGHDPKKVYAALKKARETKGKATVILAHTIKGYGMGDTAEGKNIAHQVKKMNMDGVRYIRDRFNVPVTDE</sequence>
<name>A0A6L3X0T6_9ENTR</name>
<dbReference type="Gene3D" id="3.40.50.970">
    <property type="match status" value="1"/>
</dbReference>
<evidence type="ECO:0000313" key="2">
    <source>
        <dbReference type="EMBL" id="KAB2417814.1"/>
    </source>
</evidence>
<dbReference type="InterPro" id="IPR029061">
    <property type="entry name" value="THDP-binding"/>
</dbReference>
<gene>
    <name evidence="2" type="primary">aceE</name>
    <name evidence="2" type="ORF">F9C29_36360</name>
</gene>
<dbReference type="InterPro" id="IPR005474">
    <property type="entry name" value="Transketolase_N"/>
</dbReference>
<comment type="caution">
    <text evidence="2">The sequence shown here is derived from an EMBL/GenBank/DDBJ whole genome shotgun (WGS) entry which is preliminary data.</text>
</comment>
<dbReference type="SUPFAM" id="SSF52518">
    <property type="entry name" value="Thiamin diphosphate-binding fold (THDP-binding)"/>
    <property type="match status" value="1"/>
</dbReference>
<keyword evidence="2" id="KW-0670">Pyruvate</keyword>
<dbReference type="PANTHER" id="PTHR43825:SF3">
    <property type="entry name" value="PYRUVATE DEHYDROGENASE E1 COMPONENT"/>
    <property type="match status" value="1"/>
</dbReference>
<dbReference type="AlphaFoldDB" id="A0A6L3X0T6"/>
<feature type="domain" description="Transketolase N-terminal" evidence="1">
    <location>
        <begin position="16"/>
        <end position="80"/>
    </location>
</feature>
<dbReference type="EMBL" id="WBSZ01002989">
    <property type="protein sequence ID" value="KAB2417814.1"/>
    <property type="molecule type" value="Genomic_DNA"/>
</dbReference>
<evidence type="ECO:0000259" key="1">
    <source>
        <dbReference type="Pfam" id="PF00456"/>
    </source>
</evidence>
<feature type="non-terminal residue" evidence="2">
    <location>
        <position position="1"/>
    </location>
</feature>
<evidence type="ECO:0000313" key="3">
    <source>
        <dbReference type="Proteomes" id="UP000476281"/>
    </source>
</evidence>
<feature type="non-terminal residue" evidence="2">
    <location>
        <position position="87"/>
    </location>
</feature>
<accession>A0A6L3X0T6</accession>
<dbReference type="Proteomes" id="UP000476281">
    <property type="component" value="Unassembled WGS sequence"/>
</dbReference>
<dbReference type="PANTHER" id="PTHR43825">
    <property type="entry name" value="PYRUVATE DEHYDROGENASE E1 COMPONENT"/>
    <property type="match status" value="1"/>
</dbReference>